<reference evidence="2 3" key="1">
    <citation type="submission" date="2022-12" db="EMBL/GenBank/DDBJ databases">
        <title>Chromosome-level genome of Tegillarca granosa.</title>
        <authorList>
            <person name="Kim J."/>
        </authorList>
    </citation>
    <scope>NUCLEOTIDE SEQUENCE [LARGE SCALE GENOMIC DNA]</scope>
    <source>
        <strain evidence="2">Teg-2019</strain>
        <tissue evidence="2">Adductor muscle</tissue>
    </source>
</reference>
<gene>
    <name evidence="2" type="ORF">KUTeg_020155</name>
</gene>
<evidence type="ECO:0000313" key="3">
    <source>
        <dbReference type="Proteomes" id="UP001217089"/>
    </source>
</evidence>
<proteinExistence type="predicted"/>
<sequence length="217" mass="25344">MWPSGQYALPASMFGCPETELYGWTPSFVNLSLPATSREQIWHDKDPLTFEPHILGPFYKRTFQFNFCTKEFDMDRKENADVWGPGKYCIYRVNTCRDDFQEGNITITGYSVFNRAGNHQTAVLTDNSSVIIHFCCRDDGDEKVEIRLPNTFPFQLFKGHSARMCQKVEGMDVKEDTFFMVNEHLNWKFNPPHPYFNTSNDRHIGIPFCYYYPSISH</sequence>
<dbReference type="PANTHER" id="PTHR19324">
    <property type="entry name" value="PERFORIN-LIKE PROTEIN 1"/>
    <property type="match status" value="1"/>
</dbReference>
<dbReference type="Pfam" id="PF16977">
    <property type="entry name" value="ApeC"/>
    <property type="match status" value="1"/>
</dbReference>
<dbReference type="Proteomes" id="UP001217089">
    <property type="component" value="Unassembled WGS sequence"/>
</dbReference>
<feature type="domain" description="Apextrin C-terminal" evidence="1">
    <location>
        <begin position="2"/>
        <end position="211"/>
    </location>
</feature>
<organism evidence="2 3">
    <name type="scientific">Tegillarca granosa</name>
    <name type="common">Malaysian cockle</name>
    <name type="synonym">Anadara granosa</name>
    <dbReference type="NCBI Taxonomy" id="220873"/>
    <lineage>
        <taxon>Eukaryota</taxon>
        <taxon>Metazoa</taxon>
        <taxon>Spiralia</taxon>
        <taxon>Lophotrochozoa</taxon>
        <taxon>Mollusca</taxon>
        <taxon>Bivalvia</taxon>
        <taxon>Autobranchia</taxon>
        <taxon>Pteriomorphia</taxon>
        <taxon>Arcoida</taxon>
        <taxon>Arcoidea</taxon>
        <taxon>Arcidae</taxon>
        <taxon>Tegillarca</taxon>
    </lineage>
</organism>
<keyword evidence="3" id="KW-1185">Reference proteome</keyword>
<accession>A0ABQ9ED16</accession>
<dbReference type="EMBL" id="JARBDR010000918">
    <property type="protein sequence ID" value="KAJ8301168.1"/>
    <property type="molecule type" value="Genomic_DNA"/>
</dbReference>
<comment type="caution">
    <text evidence="2">The sequence shown here is derived from an EMBL/GenBank/DDBJ whole genome shotgun (WGS) entry which is preliminary data.</text>
</comment>
<protein>
    <recommendedName>
        <fullName evidence="1">Apextrin C-terminal domain-containing protein</fullName>
    </recommendedName>
</protein>
<evidence type="ECO:0000313" key="2">
    <source>
        <dbReference type="EMBL" id="KAJ8301168.1"/>
    </source>
</evidence>
<dbReference type="InterPro" id="IPR031569">
    <property type="entry name" value="ApeC"/>
</dbReference>
<name>A0ABQ9ED16_TEGGR</name>
<evidence type="ECO:0000259" key="1">
    <source>
        <dbReference type="Pfam" id="PF16977"/>
    </source>
</evidence>
<dbReference type="PANTHER" id="PTHR19324:SF33">
    <property type="entry name" value="MUCIN-5AC"/>
    <property type="match status" value="1"/>
</dbReference>